<keyword evidence="1" id="KW-0472">Membrane</keyword>
<dbReference type="Gene3D" id="3.40.390.10">
    <property type="entry name" value="Collagenase (Catalytic Domain)"/>
    <property type="match status" value="1"/>
</dbReference>
<dbReference type="AlphaFoldDB" id="A0A023BQX8"/>
<gene>
    <name evidence="2" type="ORF">ATO12_23735</name>
</gene>
<feature type="transmembrane region" description="Helical" evidence="1">
    <location>
        <begin position="6"/>
        <end position="30"/>
    </location>
</feature>
<evidence type="ECO:0000313" key="3">
    <source>
        <dbReference type="Proteomes" id="UP000023541"/>
    </source>
</evidence>
<dbReference type="GO" id="GO:0008237">
    <property type="term" value="F:metallopeptidase activity"/>
    <property type="evidence" value="ECO:0007669"/>
    <property type="project" value="InterPro"/>
</dbReference>
<evidence type="ECO:0000313" key="2">
    <source>
        <dbReference type="EMBL" id="EZH72462.1"/>
    </source>
</evidence>
<keyword evidence="1" id="KW-1133">Transmembrane helix</keyword>
<keyword evidence="1" id="KW-0812">Transmembrane</keyword>
<dbReference type="STRING" id="1317122.ATO12_23735"/>
<dbReference type="eggNOG" id="COG5549">
    <property type="taxonomic scope" value="Bacteria"/>
</dbReference>
<name>A0A023BQX8_9FLAO</name>
<keyword evidence="3" id="KW-1185">Reference proteome</keyword>
<dbReference type="InterPro" id="IPR024079">
    <property type="entry name" value="MetalloPept_cat_dom_sf"/>
</dbReference>
<proteinExistence type="predicted"/>
<dbReference type="Proteomes" id="UP000023541">
    <property type="component" value="Unassembled WGS sequence"/>
</dbReference>
<sequence>MISVLIALWFNLNILIMKTIKLAMLVVIAIGMTKCSSDVENDIQQNTTITQEDISPEILSKLQRMGFDTDKTSVASAKGGYIVDGDIFITEETLKETNFQKQAFYTIVDCNRAGNIRIQNALGNNAAGRGFQRGIDLWNRVNRTTLRLIPVNNNPDILVRLSNPGEIGGWGLGEFPSNGVEGGLIILNLNEPSIDGDPVTAREWGNILAHEIGHNIGFLHAEQGFFGTQIPGTPNVDPNSIMTSGSNPNVVFNANDVSNFDKRAIRRMYSNRNNRLCN</sequence>
<evidence type="ECO:0000256" key="1">
    <source>
        <dbReference type="SAM" id="Phobius"/>
    </source>
</evidence>
<comment type="caution">
    <text evidence="2">The sequence shown here is derived from an EMBL/GenBank/DDBJ whole genome shotgun (WGS) entry which is preliminary data.</text>
</comment>
<reference evidence="2 3" key="1">
    <citation type="submission" date="2014-04" db="EMBL/GenBank/DDBJ databases">
        <title>Aquimarina sp. 22II-S11-z7 Genome Sequencing.</title>
        <authorList>
            <person name="Lai Q."/>
        </authorList>
    </citation>
    <scope>NUCLEOTIDE SEQUENCE [LARGE SCALE GENOMIC DNA]</scope>
    <source>
        <strain evidence="2 3">22II-S11-z7</strain>
    </source>
</reference>
<accession>A0A023BQX8</accession>
<dbReference type="EMBL" id="AQRA01000008">
    <property type="protein sequence ID" value="EZH72462.1"/>
    <property type="molecule type" value="Genomic_DNA"/>
</dbReference>
<protein>
    <submittedName>
        <fullName evidence="2">Uncharacterized protein</fullName>
    </submittedName>
</protein>
<organism evidence="2 3">
    <name type="scientific">Aquimarina atlantica</name>
    <dbReference type="NCBI Taxonomy" id="1317122"/>
    <lineage>
        <taxon>Bacteria</taxon>
        <taxon>Pseudomonadati</taxon>
        <taxon>Bacteroidota</taxon>
        <taxon>Flavobacteriia</taxon>
        <taxon>Flavobacteriales</taxon>
        <taxon>Flavobacteriaceae</taxon>
        <taxon>Aquimarina</taxon>
    </lineage>
</organism>
<dbReference type="SUPFAM" id="SSF55486">
    <property type="entry name" value="Metalloproteases ('zincins'), catalytic domain"/>
    <property type="match status" value="1"/>
</dbReference>